<keyword evidence="1" id="KW-1133">Transmembrane helix</keyword>
<accession>A0A6N8GTX1</accession>
<feature type="transmembrane region" description="Helical" evidence="1">
    <location>
        <begin position="166"/>
        <end position="183"/>
    </location>
</feature>
<organism evidence="2 3">
    <name type="scientific">Kocuria sediminis</name>
    <dbReference type="NCBI Taxonomy" id="1038857"/>
    <lineage>
        <taxon>Bacteria</taxon>
        <taxon>Bacillati</taxon>
        <taxon>Actinomycetota</taxon>
        <taxon>Actinomycetes</taxon>
        <taxon>Micrococcales</taxon>
        <taxon>Micrococcaceae</taxon>
        <taxon>Kocuria</taxon>
    </lineage>
</organism>
<reference evidence="2 3" key="1">
    <citation type="submission" date="2019-12" db="EMBL/GenBank/DDBJ databases">
        <authorList>
            <person name="Shi Y."/>
        </authorList>
    </citation>
    <scope>NUCLEOTIDE SEQUENCE [LARGE SCALE GENOMIC DNA]</scope>
    <source>
        <strain evidence="2 3">JCM 17929</strain>
    </source>
</reference>
<proteinExistence type="predicted"/>
<feature type="transmembrane region" description="Helical" evidence="1">
    <location>
        <begin position="140"/>
        <end position="160"/>
    </location>
</feature>
<evidence type="ECO:0008006" key="4">
    <source>
        <dbReference type="Google" id="ProtNLM"/>
    </source>
</evidence>
<name>A0A6N8GTX1_9MICC</name>
<keyword evidence="3" id="KW-1185">Reference proteome</keyword>
<comment type="caution">
    <text evidence="2">The sequence shown here is derived from an EMBL/GenBank/DDBJ whole genome shotgun (WGS) entry which is preliminary data.</text>
</comment>
<dbReference type="AlphaFoldDB" id="A0A6N8GTX1"/>
<keyword evidence="1" id="KW-0472">Membrane</keyword>
<keyword evidence="1" id="KW-0812">Transmembrane</keyword>
<evidence type="ECO:0000313" key="2">
    <source>
        <dbReference type="EMBL" id="MUN64763.1"/>
    </source>
</evidence>
<gene>
    <name evidence="2" type="ORF">GMA12_16720</name>
</gene>
<sequence>MRAAQAADLGLACIHPYPPRTLKEAFIRWVRPPALPTTVATVLAAGRTAAITSASRTMLKFLGWPIAATTVAWPALHAAGQQVLAILSCAVLLMLVSLVVHELGHVVVLRVIAPRAPALFTARAGRFRLIRGALPTHQDLAVTLAGPAAPFIVPAVLFAVASGTTVHVWTALAIAVAHASLLLRPDGDGAMLRAVLSRPRPHRPT</sequence>
<protein>
    <recommendedName>
        <fullName evidence="4">DUF3267 domain-containing protein</fullName>
    </recommendedName>
</protein>
<dbReference type="RefSeq" id="WP_156270642.1">
    <property type="nucleotide sequence ID" value="NZ_WOGU01000019.1"/>
</dbReference>
<feature type="transmembrane region" description="Helical" evidence="1">
    <location>
        <begin position="82"/>
        <end position="100"/>
    </location>
</feature>
<evidence type="ECO:0000313" key="3">
    <source>
        <dbReference type="Proteomes" id="UP000436989"/>
    </source>
</evidence>
<dbReference type="EMBL" id="WOGU01000019">
    <property type="protein sequence ID" value="MUN64763.1"/>
    <property type="molecule type" value="Genomic_DNA"/>
</dbReference>
<dbReference type="Proteomes" id="UP000436989">
    <property type="component" value="Unassembled WGS sequence"/>
</dbReference>
<evidence type="ECO:0000256" key="1">
    <source>
        <dbReference type="SAM" id="Phobius"/>
    </source>
</evidence>